<name>A0ABS1KV53_9BACT</name>
<organism evidence="1 2">
    <name type="scientific">Chryseolinea lacunae</name>
    <dbReference type="NCBI Taxonomy" id="2801331"/>
    <lineage>
        <taxon>Bacteria</taxon>
        <taxon>Pseudomonadati</taxon>
        <taxon>Bacteroidota</taxon>
        <taxon>Cytophagia</taxon>
        <taxon>Cytophagales</taxon>
        <taxon>Fulvivirgaceae</taxon>
        <taxon>Chryseolinea</taxon>
    </lineage>
</organism>
<keyword evidence="2" id="KW-1185">Reference proteome</keyword>
<evidence type="ECO:0000313" key="1">
    <source>
        <dbReference type="EMBL" id="MBL0743325.1"/>
    </source>
</evidence>
<protein>
    <recommendedName>
        <fullName evidence="3">Adhesin domain-containing protein</fullName>
    </recommendedName>
</protein>
<reference evidence="1 2" key="1">
    <citation type="submission" date="2021-01" db="EMBL/GenBank/DDBJ databases">
        <title>Chryseolinea sp. Jin1 Genome sequencing and assembly.</title>
        <authorList>
            <person name="Kim I."/>
        </authorList>
    </citation>
    <scope>NUCLEOTIDE SEQUENCE [LARGE SCALE GENOMIC DNA]</scope>
    <source>
        <strain evidence="1 2">Jin1</strain>
    </source>
</reference>
<dbReference type="Proteomes" id="UP000613030">
    <property type="component" value="Unassembled WGS sequence"/>
</dbReference>
<sequence length="301" mass="32793">MQKKIWLTCCGVALVGMALGQIKKQFTVEDSQSCENIRLSLKANSGNCFIKPSHNPEILNVFSNQTETNYAHNFRKEVKGKTCEVLLNLEETQSEGLSQTISARFFGASAEAPENDKLWKMYLTDAKPYFLELNYGVGNANVDLSGLAIKKLKISTGSADVNVGYPSSLQNQIDMDTFSVKVDLGSINVKSINLSRARVVMADVGFGNMTLDFSNKPLVSNRVKGSVGAGNLLIILPNDQTPVLVHIKDSWLCSVKLPGGLKKIGDSTFANAAYTKDAKNSLTFDLDVAMGNITFRPAESH</sequence>
<comment type="caution">
    <text evidence="1">The sequence shown here is derived from an EMBL/GenBank/DDBJ whole genome shotgun (WGS) entry which is preliminary data.</text>
</comment>
<evidence type="ECO:0008006" key="3">
    <source>
        <dbReference type="Google" id="ProtNLM"/>
    </source>
</evidence>
<dbReference type="EMBL" id="JAERRB010000006">
    <property type="protein sequence ID" value="MBL0743325.1"/>
    <property type="molecule type" value="Genomic_DNA"/>
</dbReference>
<evidence type="ECO:0000313" key="2">
    <source>
        <dbReference type="Proteomes" id="UP000613030"/>
    </source>
</evidence>
<proteinExistence type="predicted"/>
<gene>
    <name evidence="1" type="ORF">JI741_18985</name>
</gene>
<accession>A0ABS1KV53</accession>
<dbReference type="RefSeq" id="WP_202012567.1">
    <property type="nucleotide sequence ID" value="NZ_JAERRB010000006.1"/>
</dbReference>